<keyword evidence="2" id="KW-1185">Reference proteome</keyword>
<gene>
    <name evidence="1" type="ORF">HPB48_014405</name>
</gene>
<dbReference type="VEuPathDB" id="VectorBase:HLOH_062076"/>
<dbReference type="AlphaFoldDB" id="A0A9J6GCQ8"/>
<dbReference type="Proteomes" id="UP000821853">
    <property type="component" value="Chromosome 5"/>
</dbReference>
<organism evidence="1 2">
    <name type="scientific">Haemaphysalis longicornis</name>
    <name type="common">Bush tick</name>
    <dbReference type="NCBI Taxonomy" id="44386"/>
    <lineage>
        <taxon>Eukaryota</taxon>
        <taxon>Metazoa</taxon>
        <taxon>Ecdysozoa</taxon>
        <taxon>Arthropoda</taxon>
        <taxon>Chelicerata</taxon>
        <taxon>Arachnida</taxon>
        <taxon>Acari</taxon>
        <taxon>Parasitiformes</taxon>
        <taxon>Ixodida</taxon>
        <taxon>Ixodoidea</taxon>
        <taxon>Ixodidae</taxon>
        <taxon>Haemaphysalinae</taxon>
        <taxon>Haemaphysalis</taxon>
    </lineage>
</organism>
<evidence type="ECO:0000313" key="2">
    <source>
        <dbReference type="Proteomes" id="UP000821853"/>
    </source>
</evidence>
<evidence type="ECO:0000313" key="1">
    <source>
        <dbReference type="EMBL" id="KAH9376238.1"/>
    </source>
</evidence>
<accession>A0A9J6GCQ8</accession>
<proteinExistence type="predicted"/>
<protein>
    <submittedName>
        <fullName evidence="1">Uncharacterized protein</fullName>
    </submittedName>
</protein>
<dbReference type="EMBL" id="JABSTR010000007">
    <property type="protein sequence ID" value="KAH9376238.1"/>
    <property type="molecule type" value="Genomic_DNA"/>
</dbReference>
<comment type="caution">
    <text evidence="1">The sequence shown here is derived from an EMBL/GenBank/DDBJ whole genome shotgun (WGS) entry which is preliminary data.</text>
</comment>
<reference evidence="1 2" key="1">
    <citation type="journal article" date="2020" name="Cell">
        <title>Large-Scale Comparative Analyses of Tick Genomes Elucidate Their Genetic Diversity and Vector Capacities.</title>
        <authorList>
            <consortium name="Tick Genome and Microbiome Consortium (TIGMIC)"/>
            <person name="Jia N."/>
            <person name="Wang J."/>
            <person name="Shi W."/>
            <person name="Du L."/>
            <person name="Sun Y."/>
            <person name="Zhan W."/>
            <person name="Jiang J.F."/>
            <person name="Wang Q."/>
            <person name="Zhang B."/>
            <person name="Ji P."/>
            <person name="Bell-Sakyi L."/>
            <person name="Cui X.M."/>
            <person name="Yuan T.T."/>
            <person name="Jiang B.G."/>
            <person name="Yang W.F."/>
            <person name="Lam T.T."/>
            <person name="Chang Q.C."/>
            <person name="Ding S.J."/>
            <person name="Wang X.J."/>
            <person name="Zhu J.G."/>
            <person name="Ruan X.D."/>
            <person name="Zhao L."/>
            <person name="Wei J.T."/>
            <person name="Ye R.Z."/>
            <person name="Que T.C."/>
            <person name="Du C.H."/>
            <person name="Zhou Y.H."/>
            <person name="Cheng J.X."/>
            <person name="Dai P.F."/>
            <person name="Guo W.B."/>
            <person name="Han X.H."/>
            <person name="Huang E.J."/>
            <person name="Li L.F."/>
            <person name="Wei W."/>
            <person name="Gao Y.C."/>
            <person name="Liu J.Z."/>
            <person name="Shao H.Z."/>
            <person name="Wang X."/>
            <person name="Wang C.C."/>
            <person name="Yang T.C."/>
            <person name="Huo Q.B."/>
            <person name="Li W."/>
            <person name="Chen H.Y."/>
            <person name="Chen S.E."/>
            <person name="Zhou L.G."/>
            <person name="Ni X.B."/>
            <person name="Tian J.H."/>
            <person name="Sheng Y."/>
            <person name="Liu T."/>
            <person name="Pan Y.S."/>
            <person name="Xia L.Y."/>
            <person name="Li J."/>
            <person name="Zhao F."/>
            <person name="Cao W.C."/>
        </authorList>
    </citation>
    <scope>NUCLEOTIDE SEQUENCE [LARGE SCALE GENOMIC DNA]</scope>
    <source>
        <strain evidence="1">HaeL-2018</strain>
    </source>
</reference>
<sequence length="71" mass="8037">MLQQHVKGVSKKLDVIMMQETVVNNPTLLGYWAYADTSARRRVCSYVGRARPQRSSARKVRALYQGAIGRV</sequence>
<name>A0A9J6GCQ8_HAELO</name>